<gene>
    <name evidence="4" type="ORF">HDID_LOCUS5413</name>
</gene>
<feature type="repeat" description="ANK" evidence="3">
    <location>
        <begin position="432"/>
        <end position="464"/>
    </location>
</feature>
<dbReference type="Proteomes" id="UP000274504">
    <property type="component" value="Unassembled WGS sequence"/>
</dbReference>
<feature type="repeat" description="ANK" evidence="3">
    <location>
        <begin position="1"/>
        <end position="26"/>
    </location>
</feature>
<dbReference type="STRING" id="6216.A0A0R3SKF0"/>
<feature type="repeat" description="ANK" evidence="3">
    <location>
        <begin position="297"/>
        <end position="329"/>
    </location>
</feature>
<accession>A0A0R3SKF0</accession>
<evidence type="ECO:0000256" key="3">
    <source>
        <dbReference type="PROSITE-ProRule" id="PRU00023"/>
    </source>
</evidence>
<evidence type="ECO:0000313" key="5">
    <source>
        <dbReference type="Proteomes" id="UP000274504"/>
    </source>
</evidence>
<dbReference type="OrthoDB" id="7464126at2759"/>
<name>A0A0R3SKF0_HYMDI</name>
<proteinExistence type="predicted"/>
<feature type="repeat" description="ANK" evidence="3">
    <location>
        <begin position="161"/>
        <end position="189"/>
    </location>
</feature>
<feature type="repeat" description="ANK" evidence="3">
    <location>
        <begin position="399"/>
        <end position="431"/>
    </location>
</feature>
<dbReference type="EMBL" id="UYSG01002764">
    <property type="protein sequence ID" value="VDL57731.1"/>
    <property type="molecule type" value="Genomic_DNA"/>
</dbReference>
<dbReference type="InterPro" id="IPR036770">
    <property type="entry name" value="Ankyrin_rpt-contain_sf"/>
</dbReference>
<evidence type="ECO:0000313" key="4">
    <source>
        <dbReference type="EMBL" id="VDL57731.1"/>
    </source>
</evidence>
<reference evidence="6" key="1">
    <citation type="submission" date="2017-02" db="UniProtKB">
        <authorList>
            <consortium name="WormBaseParasite"/>
        </authorList>
    </citation>
    <scope>IDENTIFICATION</scope>
</reference>
<dbReference type="Gene3D" id="1.25.40.20">
    <property type="entry name" value="Ankyrin repeat-containing domain"/>
    <property type="match status" value="3"/>
</dbReference>
<dbReference type="Pfam" id="PF12796">
    <property type="entry name" value="Ank_2"/>
    <property type="match status" value="4"/>
</dbReference>
<organism evidence="6">
    <name type="scientific">Hymenolepis diminuta</name>
    <name type="common">Rat tapeworm</name>
    <dbReference type="NCBI Taxonomy" id="6216"/>
    <lineage>
        <taxon>Eukaryota</taxon>
        <taxon>Metazoa</taxon>
        <taxon>Spiralia</taxon>
        <taxon>Lophotrochozoa</taxon>
        <taxon>Platyhelminthes</taxon>
        <taxon>Cestoda</taxon>
        <taxon>Eucestoda</taxon>
        <taxon>Cyclophyllidea</taxon>
        <taxon>Hymenolepididae</taxon>
        <taxon>Hymenolepis</taxon>
    </lineage>
</organism>
<dbReference type="PANTHER" id="PTHR24198">
    <property type="entry name" value="ANKYRIN REPEAT AND PROTEIN KINASE DOMAIN-CONTAINING PROTEIN"/>
    <property type="match status" value="1"/>
</dbReference>
<evidence type="ECO:0000313" key="6">
    <source>
        <dbReference type="WBParaSite" id="HDID_0000541501-mRNA-1"/>
    </source>
</evidence>
<keyword evidence="1" id="KW-0677">Repeat</keyword>
<feature type="repeat" description="ANK" evidence="3">
    <location>
        <begin position="27"/>
        <end position="59"/>
    </location>
</feature>
<dbReference type="PROSITE" id="PS50297">
    <property type="entry name" value="ANK_REP_REGION"/>
    <property type="match status" value="6"/>
</dbReference>
<reference evidence="4 5" key="2">
    <citation type="submission" date="2018-11" db="EMBL/GenBank/DDBJ databases">
        <authorList>
            <consortium name="Pathogen Informatics"/>
        </authorList>
    </citation>
    <scope>NUCLEOTIDE SEQUENCE [LARGE SCALE GENOMIC DNA]</scope>
</reference>
<feature type="repeat" description="ANK" evidence="3">
    <location>
        <begin position="60"/>
        <end position="87"/>
    </location>
</feature>
<dbReference type="AlphaFoldDB" id="A0A0R3SKF0"/>
<dbReference type="SUPFAM" id="SSF48403">
    <property type="entry name" value="Ankyrin repeat"/>
    <property type="match status" value="2"/>
</dbReference>
<evidence type="ECO:0000256" key="2">
    <source>
        <dbReference type="ARBA" id="ARBA00023043"/>
    </source>
</evidence>
<evidence type="ECO:0000256" key="1">
    <source>
        <dbReference type="ARBA" id="ARBA00022737"/>
    </source>
</evidence>
<dbReference type="WBParaSite" id="HDID_0000541501-mRNA-1">
    <property type="protein sequence ID" value="HDID_0000541501-mRNA-1"/>
    <property type="gene ID" value="HDID_0000541501"/>
</dbReference>
<dbReference type="PROSITE" id="PS50088">
    <property type="entry name" value="ANK_REPEAT"/>
    <property type="match status" value="7"/>
</dbReference>
<dbReference type="PRINTS" id="PR01415">
    <property type="entry name" value="ANKYRIN"/>
</dbReference>
<dbReference type="InterPro" id="IPR002110">
    <property type="entry name" value="Ankyrin_rpt"/>
</dbReference>
<sequence>MAVKAKHHDIIFLLLHYGADITGVDQFGRTALHYVVETNDMRSATMLLSNKASIDAKDAYGFTPLVLAIIKDNIQLVRYFVKNGAAVYPAPGSFQRAPLSTAACLGHFDILQFLLSVKEPDEMIKKMHMNFALRTAINKGKIEIAQLLINCGTQITRWSIFDVSPLEAAVVNDQEEIVSLLLSKGAPVNEHFIAGLTPLMQAALFDRPSAATMLLWYGADPDASVDFSGDTESTPIIAAVKSRRYRIMALLIKWGVDLSRVDTLGCIALHYAAAYNDRTATLLLCHYGSPTDVKNNAGITPLTLAIAKNHFDIVQSLVDNGATVYPQEDEWKPQSLPLVTASFFGHLNILKYLLNVEATELQKNEHMYYALCAASFTGRLELVEFLIDRGTRFTSSHYNRRSPLVLAIENKHDCIVDILISNGANVNERDREGLTPLMHAVLNDNPFAVSRLLLHGADLDAIAFDKQTTVATIAARQKRDVIEN</sequence>
<protein>
    <submittedName>
        <fullName evidence="6">ANK_REP_REGION domain-containing protein</fullName>
    </submittedName>
</protein>
<keyword evidence="2 3" id="KW-0040">ANK repeat</keyword>
<dbReference type="SMART" id="SM00248">
    <property type="entry name" value="ANK"/>
    <property type="match status" value="13"/>
</dbReference>
<dbReference type="PANTHER" id="PTHR24198:SF165">
    <property type="entry name" value="ANKYRIN REPEAT-CONTAINING PROTEIN-RELATED"/>
    <property type="match status" value="1"/>
</dbReference>